<evidence type="ECO:0000313" key="3">
    <source>
        <dbReference type="EMBL" id="MDQ2092515.1"/>
    </source>
</evidence>
<reference evidence="3" key="1">
    <citation type="submission" date="2022-07" db="EMBL/GenBank/DDBJ databases">
        <authorList>
            <person name="Otstavnykh N."/>
            <person name="Isaeva M."/>
            <person name="Bystritskaya E."/>
        </authorList>
    </citation>
    <scope>NUCLEOTIDE SEQUENCE</scope>
    <source>
        <strain evidence="3">10Alg 79</strain>
    </source>
</reference>
<feature type="signal peptide" evidence="1">
    <location>
        <begin position="1"/>
        <end position="37"/>
    </location>
</feature>
<dbReference type="Proteomes" id="UP001227162">
    <property type="component" value="Unassembled WGS sequence"/>
</dbReference>
<dbReference type="Pfam" id="PF20352">
    <property type="entry name" value="DUF6647"/>
    <property type="match status" value="1"/>
</dbReference>
<sequence length="188" mass="21219">MPGLQSSSRAKMPFERSAPLSAALTFVLLASPAAVHAQDTDVCLPDPSLPSLETVDVFYDFLEHETDYDIAPLRATPPDIAFCAQGEKIFYEGRDMIVDTDLRAAYDSRARRIFLVLPWTAKNGRALSTLLHELVHDAQMQAEWPCPQAMEWEAYQLQARWLESQGIAHGFDWFAIWRLSRCPSTVHP</sequence>
<name>A0AAJ1U2M7_9RHOB</name>
<organism evidence="3 4">
    <name type="scientific">Rhodalgimonas zhirmunskyi</name>
    <dbReference type="NCBI Taxonomy" id="2964767"/>
    <lineage>
        <taxon>Bacteria</taxon>
        <taxon>Pseudomonadati</taxon>
        <taxon>Pseudomonadota</taxon>
        <taxon>Alphaproteobacteria</taxon>
        <taxon>Rhodobacterales</taxon>
        <taxon>Roseobacteraceae</taxon>
        <taxon>Rhodalgimonas</taxon>
    </lineage>
</organism>
<dbReference type="EMBL" id="JANFFA010000001">
    <property type="protein sequence ID" value="MDQ2092515.1"/>
    <property type="molecule type" value="Genomic_DNA"/>
</dbReference>
<proteinExistence type="predicted"/>
<reference evidence="3" key="2">
    <citation type="submission" date="2023-04" db="EMBL/GenBank/DDBJ databases">
        <title>'Rhodoalgimonas zhirmunskyi' gen. nov., isolated from a red alga.</title>
        <authorList>
            <person name="Nedashkovskaya O.I."/>
            <person name="Otstavnykh N.Y."/>
            <person name="Bystritskaya E.P."/>
            <person name="Balabanova L.A."/>
            <person name="Isaeva M.P."/>
        </authorList>
    </citation>
    <scope>NUCLEOTIDE SEQUENCE</scope>
    <source>
        <strain evidence="3">10Alg 79</strain>
    </source>
</reference>
<protein>
    <recommendedName>
        <fullName evidence="2">DUF6647 domain-containing protein</fullName>
    </recommendedName>
</protein>
<evidence type="ECO:0000259" key="2">
    <source>
        <dbReference type="Pfam" id="PF20352"/>
    </source>
</evidence>
<comment type="caution">
    <text evidence="3">The sequence shown here is derived from an EMBL/GenBank/DDBJ whole genome shotgun (WGS) entry which is preliminary data.</text>
</comment>
<gene>
    <name evidence="3" type="ORF">NOI20_00150</name>
</gene>
<accession>A0AAJ1U2M7</accession>
<evidence type="ECO:0000256" key="1">
    <source>
        <dbReference type="SAM" id="SignalP"/>
    </source>
</evidence>
<dbReference type="InterPro" id="IPR046589">
    <property type="entry name" value="DUF6647"/>
</dbReference>
<dbReference type="AlphaFoldDB" id="A0AAJ1U2M7"/>
<feature type="domain" description="DUF6647" evidence="2">
    <location>
        <begin position="22"/>
        <end position="188"/>
    </location>
</feature>
<feature type="chain" id="PRO_5042582556" description="DUF6647 domain-containing protein" evidence="1">
    <location>
        <begin position="38"/>
        <end position="188"/>
    </location>
</feature>
<keyword evidence="4" id="KW-1185">Reference proteome</keyword>
<evidence type="ECO:0000313" key="4">
    <source>
        <dbReference type="Proteomes" id="UP001227162"/>
    </source>
</evidence>
<keyword evidence="1" id="KW-0732">Signal</keyword>